<dbReference type="OrthoDB" id="7420194at2759"/>
<proteinExistence type="predicted"/>
<name>A0A4C1W9J4_EUMVA</name>
<gene>
    <name evidence="1" type="ORF">EVAR_10775_1</name>
</gene>
<evidence type="ECO:0000313" key="2">
    <source>
        <dbReference type="Proteomes" id="UP000299102"/>
    </source>
</evidence>
<comment type="caution">
    <text evidence="1">The sequence shown here is derived from an EMBL/GenBank/DDBJ whole genome shotgun (WGS) entry which is preliminary data.</text>
</comment>
<accession>A0A4C1W9J4</accession>
<organism evidence="1 2">
    <name type="scientific">Eumeta variegata</name>
    <name type="common">Bagworm moth</name>
    <name type="synonym">Eumeta japonica</name>
    <dbReference type="NCBI Taxonomy" id="151549"/>
    <lineage>
        <taxon>Eukaryota</taxon>
        <taxon>Metazoa</taxon>
        <taxon>Ecdysozoa</taxon>
        <taxon>Arthropoda</taxon>
        <taxon>Hexapoda</taxon>
        <taxon>Insecta</taxon>
        <taxon>Pterygota</taxon>
        <taxon>Neoptera</taxon>
        <taxon>Endopterygota</taxon>
        <taxon>Lepidoptera</taxon>
        <taxon>Glossata</taxon>
        <taxon>Ditrysia</taxon>
        <taxon>Tineoidea</taxon>
        <taxon>Psychidae</taxon>
        <taxon>Oiketicinae</taxon>
        <taxon>Eumeta</taxon>
    </lineage>
</organism>
<keyword evidence="2" id="KW-1185">Reference proteome</keyword>
<reference evidence="1 2" key="1">
    <citation type="journal article" date="2019" name="Commun. Biol.">
        <title>The bagworm genome reveals a unique fibroin gene that provides high tensile strength.</title>
        <authorList>
            <person name="Kono N."/>
            <person name="Nakamura H."/>
            <person name="Ohtoshi R."/>
            <person name="Tomita M."/>
            <person name="Numata K."/>
            <person name="Arakawa K."/>
        </authorList>
    </citation>
    <scope>NUCLEOTIDE SEQUENCE [LARGE SCALE GENOMIC DNA]</scope>
</reference>
<protein>
    <submittedName>
        <fullName evidence="1">Uncharacterized protein</fullName>
    </submittedName>
</protein>
<dbReference type="Proteomes" id="UP000299102">
    <property type="component" value="Unassembled WGS sequence"/>
</dbReference>
<dbReference type="Gene3D" id="3.40.50.300">
    <property type="entry name" value="P-loop containing nucleotide triphosphate hydrolases"/>
    <property type="match status" value="1"/>
</dbReference>
<dbReference type="InterPro" id="IPR027417">
    <property type="entry name" value="P-loop_NTPase"/>
</dbReference>
<evidence type="ECO:0000313" key="1">
    <source>
        <dbReference type="EMBL" id="GBP46807.1"/>
    </source>
</evidence>
<dbReference type="EMBL" id="BGZK01000489">
    <property type="protein sequence ID" value="GBP46807.1"/>
    <property type="molecule type" value="Genomic_DNA"/>
</dbReference>
<dbReference type="AlphaFoldDB" id="A0A4C1W9J4"/>
<sequence length="196" mass="22141">MTAYCVTNGLVALDKEQMDRTEIPKYITPSYNPIVITARCTKVALEERILEVVKTVTKYKASSDAREGWVMPSITWVNGVLGCGKERIPYHPRIRKGRRDSFLTIHEAQGLTSEGTVIVWIAVKHKLQGSVLHAVVAITRHIVSCVYYTDDGEDAIGRFIERAVAASENKIEYNNAKMAIRIRDNTIMNIFAENWK</sequence>